<dbReference type="InterPro" id="IPR033729">
    <property type="entry name" value="SerRS_core"/>
</dbReference>
<feature type="binding site" evidence="9">
    <location>
        <position position="155"/>
    </location>
    <ligand>
        <name>L-serine</name>
        <dbReference type="ChEBI" id="CHEBI:33384"/>
    </ligand>
</feature>
<dbReference type="PIRSF" id="PIRSF001529">
    <property type="entry name" value="Ser-tRNA-synth_IIa"/>
    <property type="match status" value="1"/>
</dbReference>
<feature type="binding site" evidence="9">
    <location>
        <position position="305"/>
    </location>
    <ligand>
        <name>L-serine</name>
        <dbReference type="ChEBI" id="CHEBI:33384"/>
    </ligand>
</feature>
<evidence type="ECO:0000259" key="11">
    <source>
        <dbReference type="PROSITE" id="PS50862"/>
    </source>
</evidence>
<keyword evidence="13" id="KW-1185">Reference proteome</keyword>
<dbReference type="RefSeq" id="XP_004039803.1">
    <property type="nucleotide sequence ID" value="XM_004039755.1"/>
</dbReference>
<evidence type="ECO:0000313" key="13">
    <source>
        <dbReference type="Proteomes" id="UP000008983"/>
    </source>
</evidence>
<feature type="binding site" evidence="9">
    <location>
        <position position="186"/>
    </location>
    <ligand>
        <name>L-serine</name>
        <dbReference type="ChEBI" id="CHEBI:33384"/>
    </ligand>
</feature>
<dbReference type="OMA" id="SQRCRFA"/>
<evidence type="ECO:0000256" key="10">
    <source>
        <dbReference type="PIRSR" id="PIRSR001529-2"/>
    </source>
</evidence>
<evidence type="ECO:0000256" key="1">
    <source>
        <dbReference type="ARBA" id="ARBA00010728"/>
    </source>
</evidence>
<dbReference type="PANTHER" id="PTHR11778">
    <property type="entry name" value="SERYL-TRNA SYNTHETASE"/>
    <property type="match status" value="1"/>
</dbReference>
<feature type="site" description="Important for serine binding" evidence="9">
    <location>
        <position position="307"/>
    </location>
</feature>
<dbReference type="STRING" id="857967.G0QJU8"/>
<keyword evidence="6" id="KW-0648">Protein biosynthesis</keyword>
<accession>G0QJU8</accession>
<gene>
    <name evidence="12" type="ORF">IMG5_009350</name>
</gene>
<dbReference type="GO" id="GO:0004828">
    <property type="term" value="F:serine-tRNA ligase activity"/>
    <property type="evidence" value="ECO:0007669"/>
    <property type="project" value="UniProtKB-EC"/>
</dbReference>
<evidence type="ECO:0000256" key="6">
    <source>
        <dbReference type="ARBA" id="ARBA00022917"/>
    </source>
</evidence>
<feature type="domain" description="Aminoacyl-transfer RNA synthetases class-II family profile" evidence="11">
    <location>
        <begin position="71"/>
        <end position="331"/>
    </location>
</feature>
<dbReference type="GO" id="GO:0006434">
    <property type="term" value="P:seryl-tRNA aminoacylation"/>
    <property type="evidence" value="ECO:0007669"/>
    <property type="project" value="InterPro"/>
</dbReference>
<feature type="binding site" evidence="10">
    <location>
        <begin position="186"/>
        <end position="188"/>
    </location>
    <ligand>
        <name>ATP</name>
        <dbReference type="ChEBI" id="CHEBI:30616"/>
    </ligand>
</feature>
<dbReference type="Pfam" id="PF00587">
    <property type="entry name" value="tRNA-synt_2b"/>
    <property type="match status" value="1"/>
</dbReference>
<feature type="binding site" evidence="9">
    <location>
        <position position="209"/>
    </location>
    <ligand>
        <name>L-serine</name>
        <dbReference type="ChEBI" id="CHEBI:33384"/>
    </ligand>
</feature>
<dbReference type="NCBIfam" id="TIGR00414">
    <property type="entry name" value="serS"/>
    <property type="match status" value="1"/>
</dbReference>
<reference evidence="12 13" key="1">
    <citation type="submission" date="2011-07" db="EMBL/GenBank/DDBJ databases">
        <authorList>
            <person name="Coyne R."/>
            <person name="Brami D."/>
            <person name="Johnson J."/>
            <person name="Hostetler J."/>
            <person name="Hannick L."/>
            <person name="Clark T."/>
            <person name="Cassidy-Hanley D."/>
            <person name="Inman J."/>
        </authorList>
    </citation>
    <scope>NUCLEOTIDE SEQUENCE [LARGE SCALE GENOMIC DNA]</scope>
    <source>
        <strain evidence="12 13">G5</strain>
    </source>
</reference>
<comment type="similarity">
    <text evidence="1">Belongs to the class-II aminoacyl-tRNA synthetase family. Type-1 seryl-tRNA synthetase subfamily.</text>
</comment>
<keyword evidence="3 12" id="KW-0436">Ligase</keyword>
<evidence type="ECO:0000256" key="4">
    <source>
        <dbReference type="ARBA" id="ARBA00022741"/>
    </source>
</evidence>
<name>G0QJU8_ICHMU</name>
<evidence type="ECO:0000256" key="8">
    <source>
        <dbReference type="ARBA" id="ARBA00031113"/>
    </source>
</evidence>
<proteinExistence type="inferred from homology"/>
<dbReference type="FunFam" id="3.30.930.10:FF:000026">
    <property type="entry name" value="Seryl-tRNA synthetase, cytoplasmic"/>
    <property type="match status" value="1"/>
</dbReference>
<dbReference type="PRINTS" id="PR00981">
    <property type="entry name" value="TRNASYNTHSER"/>
</dbReference>
<dbReference type="InParanoid" id="G0QJU8"/>
<evidence type="ECO:0000256" key="2">
    <source>
        <dbReference type="ARBA" id="ARBA00012840"/>
    </source>
</evidence>
<evidence type="ECO:0000256" key="5">
    <source>
        <dbReference type="ARBA" id="ARBA00022840"/>
    </source>
</evidence>
<dbReference type="eggNOG" id="KOG2509">
    <property type="taxonomic scope" value="Eukaryota"/>
</dbReference>
<dbReference type="Gene3D" id="3.30.930.10">
    <property type="entry name" value="Bira Bifunctional Protein, Domain 2"/>
    <property type="match status" value="1"/>
</dbReference>
<keyword evidence="7" id="KW-0030">Aminoacyl-tRNA synthetase</keyword>
<sequence>MKIVRKSSKKKLNYKKLYKISNKIYKTRNIVHESVPISKDEKDNKIEKKWGEIPLKNPILHHHQLLYMIDGFDQKRGQKVFGHRGYFLKNYGLILLQSLINYGQNLLMKRNYTPIQTPFLMKSHIMHEICQLQEFEENLYKIQQEDQEDMYLIATSEQPLCGLHSQEWIDQKNLPFKYAGISSCFRKEAGAAGRQTWGIFRVHQFEKVEQFIICEPQKSWEEFDNMIQISEEFLQNLKIPYRVVSIVSGALNGAAAKKCDLECWFPGYREYKELMSISNCTDYQSRQLNIQTGEPKNKQYVHLLNGTLCAAQRTLTCILENYQEKEGIRVPDVLQPYVGIDFIKFKHEQPKNNQFD</sequence>
<dbReference type="SUPFAM" id="SSF55681">
    <property type="entry name" value="Class II aaRS and biotin synthetases"/>
    <property type="match status" value="1"/>
</dbReference>
<dbReference type="InterPro" id="IPR002317">
    <property type="entry name" value="Ser-tRNA-ligase_type_1"/>
</dbReference>
<dbReference type="Proteomes" id="UP000008983">
    <property type="component" value="Unassembled WGS sequence"/>
</dbReference>
<feature type="binding site" evidence="10">
    <location>
        <begin position="273"/>
        <end position="276"/>
    </location>
    <ligand>
        <name>ATP</name>
        <dbReference type="ChEBI" id="CHEBI:30616"/>
    </ligand>
</feature>
<dbReference type="InterPro" id="IPR002314">
    <property type="entry name" value="aa-tRNA-synt_IIb"/>
</dbReference>
<feature type="binding site" evidence="10">
    <location>
        <begin position="202"/>
        <end position="205"/>
    </location>
    <ligand>
        <name>ATP</name>
        <dbReference type="ChEBI" id="CHEBI:30616"/>
    </ligand>
</feature>
<evidence type="ECO:0000256" key="7">
    <source>
        <dbReference type="ARBA" id="ARBA00023146"/>
    </source>
</evidence>
<dbReference type="InterPro" id="IPR006195">
    <property type="entry name" value="aa-tRNA-synth_II"/>
</dbReference>
<evidence type="ECO:0000256" key="3">
    <source>
        <dbReference type="ARBA" id="ARBA00022598"/>
    </source>
</evidence>
<dbReference type="CDD" id="cd00770">
    <property type="entry name" value="SerRS_core"/>
    <property type="match status" value="1"/>
</dbReference>
<dbReference type="EMBL" id="GL983097">
    <property type="protein sequence ID" value="EGR34499.1"/>
    <property type="molecule type" value="Genomic_DNA"/>
</dbReference>
<protein>
    <recommendedName>
        <fullName evidence="2">serine--tRNA ligase</fullName>
        <ecNumber evidence="2">6.1.1.11</ecNumber>
    </recommendedName>
    <alternativeName>
        <fullName evidence="8">Seryl-tRNA synthetase</fullName>
    </alternativeName>
</protein>
<dbReference type="GO" id="GO:0005524">
    <property type="term" value="F:ATP binding"/>
    <property type="evidence" value="ECO:0007669"/>
    <property type="project" value="UniProtKB-KW"/>
</dbReference>
<keyword evidence="5 10" id="KW-0067">ATP-binding</keyword>
<dbReference type="OrthoDB" id="10264585at2759"/>
<dbReference type="AlphaFoldDB" id="G0QJU8"/>
<keyword evidence="4" id="KW-0547">Nucleotide-binding</keyword>
<evidence type="ECO:0000313" key="12">
    <source>
        <dbReference type="EMBL" id="EGR34499.1"/>
    </source>
</evidence>
<dbReference type="FunCoup" id="G0QJU8">
    <property type="interactions" value="443"/>
</dbReference>
<dbReference type="GeneID" id="14910695"/>
<evidence type="ECO:0000256" key="9">
    <source>
        <dbReference type="PIRSR" id="PIRSR001529-1"/>
    </source>
</evidence>
<organism evidence="12 13">
    <name type="scientific">Ichthyophthirius multifiliis</name>
    <name type="common">White spot disease agent</name>
    <name type="synonym">Ich</name>
    <dbReference type="NCBI Taxonomy" id="5932"/>
    <lineage>
        <taxon>Eukaryota</taxon>
        <taxon>Sar</taxon>
        <taxon>Alveolata</taxon>
        <taxon>Ciliophora</taxon>
        <taxon>Intramacronucleata</taxon>
        <taxon>Oligohymenophorea</taxon>
        <taxon>Hymenostomatida</taxon>
        <taxon>Ophryoglenina</taxon>
        <taxon>Ichthyophthirius</taxon>
    </lineage>
</organism>
<dbReference type="InterPro" id="IPR045864">
    <property type="entry name" value="aa-tRNA-synth_II/BPL/LPL"/>
</dbReference>
<dbReference type="EC" id="6.1.1.11" evidence="2"/>
<dbReference type="PROSITE" id="PS50862">
    <property type="entry name" value="AA_TRNA_LIGASE_II"/>
    <property type="match status" value="1"/>
</dbReference>